<dbReference type="EnsemblPlants" id="KQL00219">
    <property type="protein sequence ID" value="KQL00219"/>
    <property type="gene ID" value="SETIT_015479mg"/>
</dbReference>
<dbReference type="Pfam" id="PF23622">
    <property type="entry name" value="LRR_At1g61320_AtMIF1"/>
    <property type="match status" value="1"/>
</dbReference>
<keyword evidence="1" id="KW-0472">Membrane</keyword>
<keyword evidence="1" id="KW-1133">Transmembrane helix</keyword>
<dbReference type="Gramene" id="KQL00219">
    <property type="protein sequence ID" value="KQL00219"/>
    <property type="gene ID" value="SETIT_015479mg"/>
</dbReference>
<accession>K3YMJ9</accession>
<name>K3YMJ9_SETIT</name>
<dbReference type="InParanoid" id="K3YMJ9"/>
<dbReference type="STRING" id="4555.K3YMJ9"/>
<keyword evidence="4" id="KW-1185">Reference proteome</keyword>
<dbReference type="AlphaFoldDB" id="K3YMJ9"/>
<dbReference type="InterPro" id="IPR053772">
    <property type="entry name" value="At1g61320/At1g61330-like"/>
</dbReference>
<sequence>MEHSCLVVGKKRRRWGAGGAGEMVRRAEIGEEEEAAAAAVPAIRGEWRFLGPLRGSRIVCPALLPLRPERGSAFVPLPRVNQADTDGLARTRTWRASPLASGTSRSISITRMPSTIILLLVPMFNFCLMFGHAGHLVVNTPMLPTKFLYLKHLSIDMGSGLSFSPAYDYFSLVSFLDASPSLETLTLNVRRMLISQHSMDHESVFGDSSHFRQMPRHCHSCLKSVKISGFSSANSLVELTCYILNNAVSLECLTLNTVYGFRCSDEGCKGCHPISNGVLKEAPRAAMAIRTCIEDKVPSAVKLTVLGPCRECHGRTDGRHNKM</sequence>
<feature type="domain" description="At1g61320/AtMIF1 LRR" evidence="2">
    <location>
        <begin position="136"/>
        <end position="309"/>
    </location>
</feature>
<dbReference type="PANTHER" id="PTHR34145">
    <property type="entry name" value="OS02G0105600 PROTEIN"/>
    <property type="match status" value="1"/>
</dbReference>
<organism evidence="3 4">
    <name type="scientific">Setaria italica</name>
    <name type="common">Foxtail millet</name>
    <name type="synonym">Panicum italicum</name>
    <dbReference type="NCBI Taxonomy" id="4555"/>
    <lineage>
        <taxon>Eukaryota</taxon>
        <taxon>Viridiplantae</taxon>
        <taxon>Streptophyta</taxon>
        <taxon>Embryophyta</taxon>
        <taxon>Tracheophyta</taxon>
        <taxon>Spermatophyta</taxon>
        <taxon>Magnoliopsida</taxon>
        <taxon>Liliopsida</taxon>
        <taxon>Poales</taxon>
        <taxon>Poaceae</taxon>
        <taxon>PACMAD clade</taxon>
        <taxon>Panicoideae</taxon>
        <taxon>Panicodae</taxon>
        <taxon>Paniceae</taxon>
        <taxon>Cenchrinae</taxon>
        <taxon>Setaria</taxon>
    </lineage>
</organism>
<protein>
    <recommendedName>
        <fullName evidence="2">At1g61320/AtMIF1 LRR domain-containing protein</fullName>
    </recommendedName>
</protein>
<dbReference type="FunCoup" id="K3YMJ9">
    <property type="interactions" value="103"/>
</dbReference>
<dbReference type="Proteomes" id="UP000004995">
    <property type="component" value="Unassembled WGS sequence"/>
</dbReference>
<dbReference type="HOGENOM" id="CLU_861666_0_0_1"/>
<reference evidence="4" key="1">
    <citation type="journal article" date="2012" name="Nat. Biotechnol.">
        <title>Reference genome sequence of the model plant Setaria.</title>
        <authorList>
            <person name="Bennetzen J.L."/>
            <person name="Schmutz J."/>
            <person name="Wang H."/>
            <person name="Percifield R."/>
            <person name="Hawkins J."/>
            <person name="Pontaroli A.C."/>
            <person name="Estep M."/>
            <person name="Feng L."/>
            <person name="Vaughn J.N."/>
            <person name="Grimwood J."/>
            <person name="Jenkins J."/>
            <person name="Barry K."/>
            <person name="Lindquist E."/>
            <person name="Hellsten U."/>
            <person name="Deshpande S."/>
            <person name="Wang X."/>
            <person name="Wu X."/>
            <person name="Mitros T."/>
            <person name="Triplett J."/>
            <person name="Yang X."/>
            <person name="Ye C.Y."/>
            <person name="Mauro-Herrera M."/>
            <person name="Wang L."/>
            <person name="Li P."/>
            <person name="Sharma M."/>
            <person name="Sharma R."/>
            <person name="Ronald P.C."/>
            <person name="Panaud O."/>
            <person name="Kellogg E.A."/>
            <person name="Brutnell T.P."/>
            <person name="Doust A.N."/>
            <person name="Tuskan G.A."/>
            <person name="Rokhsar D."/>
            <person name="Devos K.M."/>
        </authorList>
    </citation>
    <scope>NUCLEOTIDE SEQUENCE [LARGE SCALE GENOMIC DNA]</scope>
    <source>
        <strain evidence="4">cv. Yugu1</strain>
    </source>
</reference>
<evidence type="ECO:0000313" key="4">
    <source>
        <dbReference type="Proteomes" id="UP000004995"/>
    </source>
</evidence>
<keyword evidence="1" id="KW-0812">Transmembrane</keyword>
<proteinExistence type="predicted"/>
<evidence type="ECO:0000259" key="2">
    <source>
        <dbReference type="Pfam" id="PF23622"/>
    </source>
</evidence>
<dbReference type="PANTHER" id="PTHR34145:SF28">
    <property type="entry name" value="F-BOX DOMAIN-CONTAINING PROTEIN"/>
    <property type="match status" value="1"/>
</dbReference>
<reference evidence="3" key="2">
    <citation type="submission" date="2018-08" db="UniProtKB">
        <authorList>
            <consortium name="EnsemblPlants"/>
        </authorList>
    </citation>
    <scope>IDENTIFICATION</scope>
    <source>
        <strain evidence="3">Yugu1</strain>
    </source>
</reference>
<feature type="transmembrane region" description="Helical" evidence="1">
    <location>
        <begin position="115"/>
        <end position="138"/>
    </location>
</feature>
<evidence type="ECO:0000256" key="1">
    <source>
        <dbReference type="SAM" id="Phobius"/>
    </source>
</evidence>
<dbReference type="EMBL" id="AGNK02003485">
    <property type="status" value="NOT_ANNOTATED_CDS"/>
    <property type="molecule type" value="Genomic_DNA"/>
</dbReference>
<evidence type="ECO:0000313" key="3">
    <source>
        <dbReference type="EnsemblPlants" id="KQL00219"/>
    </source>
</evidence>
<dbReference type="InterPro" id="IPR055357">
    <property type="entry name" value="LRR_At1g61320_AtMIF1"/>
</dbReference>
<dbReference type="eggNOG" id="ENOG502RYMX">
    <property type="taxonomic scope" value="Eukaryota"/>
</dbReference>